<dbReference type="EMBL" id="LT629701">
    <property type="protein sequence ID" value="SDM29695.1"/>
    <property type="molecule type" value="Genomic_DNA"/>
</dbReference>
<dbReference type="eggNOG" id="COG1846">
    <property type="taxonomic scope" value="Bacteria"/>
</dbReference>
<name>A0A1G9S4M1_ALLAB</name>
<reference evidence="2 3" key="1">
    <citation type="submission" date="2016-10" db="EMBL/GenBank/DDBJ databases">
        <authorList>
            <person name="de Groot N.N."/>
        </authorList>
    </citation>
    <scope>NUCLEOTIDE SEQUENCE [LARGE SCALE GENOMIC DNA]</scope>
    <source>
        <strain evidence="2 3">DSM 44149</strain>
    </source>
</reference>
<dbReference type="AlphaFoldDB" id="A0A1G9S4M1"/>
<dbReference type="PROSITE" id="PS50995">
    <property type="entry name" value="HTH_MARR_2"/>
    <property type="match status" value="1"/>
</dbReference>
<dbReference type="Pfam" id="PF12802">
    <property type="entry name" value="MarR_2"/>
    <property type="match status" value="1"/>
</dbReference>
<protein>
    <submittedName>
        <fullName evidence="2">DNA-binding transcriptional regulator, MarR family</fullName>
    </submittedName>
</protein>
<dbReference type="InterPro" id="IPR039422">
    <property type="entry name" value="MarR/SlyA-like"/>
</dbReference>
<dbReference type="RefSeq" id="WP_043812365.1">
    <property type="nucleotide sequence ID" value="NZ_JOEF01000015.1"/>
</dbReference>
<evidence type="ECO:0000259" key="1">
    <source>
        <dbReference type="PROSITE" id="PS50995"/>
    </source>
</evidence>
<organism evidence="2 3">
    <name type="scientific">Allokutzneria albata</name>
    <name type="common">Kibdelosporangium albatum</name>
    <dbReference type="NCBI Taxonomy" id="211114"/>
    <lineage>
        <taxon>Bacteria</taxon>
        <taxon>Bacillati</taxon>
        <taxon>Actinomycetota</taxon>
        <taxon>Actinomycetes</taxon>
        <taxon>Pseudonocardiales</taxon>
        <taxon>Pseudonocardiaceae</taxon>
        <taxon>Allokutzneria</taxon>
    </lineage>
</organism>
<evidence type="ECO:0000313" key="3">
    <source>
        <dbReference type="Proteomes" id="UP000183376"/>
    </source>
</evidence>
<dbReference type="GO" id="GO:0006950">
    <property type="term" value="P:response to stress"/>
    <property type="evidence" value="ECO:0007669"/>
    <property type="project" value="TreeGrafter"/>
</dbReference>
<accession>A0A1G9S4M1</accession>
<feature type="domain" description="HTH marR-type" evidence="1">
    <location>
        <begin position="23"/>
        <end position="158"/>
    </location>
</feature>
<sequence>MSDRVDRLIASWRTELPEALGPTSELVKRVLLLAGDLDAATRRELPEFELTTAEFDVLVGLRRSGAPYRLKPSELGRSLLLSSGGTSNIITRLTARGLVRRESDPDDGRGTLIVLTDAGKELAERAVLANSAAHAEVFAALPEATLRAATAALREVFAVLDAPRRR</sequence>
<dbReference type="Gene3D" id="1.10.10.10">
    <property type="entry name" value="Winged helix-like DNA-binding domain superfamily/Winged helix DNA-binding domain"/>
    <property type="match status" value="1"/>
</dbReference>
<dbReference type="GO" id="GO:0003677">
    <property type="term" value="F:DNA binding"/>
    <property type="evidence" value="ECO:0007669"/>
    <property type="project" value="UniProtKB-KW"/>
</dbReference>
<evidence type="ECO:0000313" key="2">
    <source>
        <dbReference type="EMBL" id="SDM29695.1"/>
    </source>
</evidence>
<keyword evidence="3" id="KW-1185">Reference proteome</keyword>
<dbReference type="SMART" id="SM00347">
    <property type="entry name" value="HTH_MARR"/>
    <property type="match status" value="1"/>
</dbReference>
<dbReference type="InterPro" id="IPR036390">
    <property type="entry name" value="WH_DNA-bd_sf"/>
</dbReference>
<dbReference type="Proteomes" id="UP000183376">
    <property type="component" value="Chromosome I"/>
</dbReference>
<dbReference type="PANTHER" id="PTHR33164">
    <property type="entry name" value="TRANSCRIPTIONAL REGULATOR, MARR FAMILY"/>
    <property type="match status" value="1"/>
</dbReference>
<dbReference type="PANTHER" id="PTHR33164:SF104">
    <property type="entry name" value="TRANSCRIPTIONAL REGULATORY PROTEIN"/>
    <property type="match status" value="1"/>
</dbReference>
<dbReference type="InterPro" id="IPR036388">
    <property type="entry name" value="WH-like_DNA-bd_sf"/>
</dbReference>
<dbReference type="InterPro" id="IPR000835">
    <property type="entry name" value="HTH_MarR-typ"/>
</dbReference>
<dbReference type="GO" id="GO:0003700">
    <property type="term" value="F:DNA-binding transcription factor activity"/>
    <property type="evidence" value="ECO:0007669"/>
    <property type="project" value="InterPro"/>
</dbReference>
<proteinExistence type="predicted"/>
<dbReference type="STRING" id="211114.SAMN04489726_0849"/>
<keyword evidence="2" id="KW-0238">DNA-binding</keyword>
<dbReference type="SUPFAM" id="SSF46785">
    <property type="entry name" value="Winged helix' DNA-binding domain"/>
    <property type="match status" value="1"/>
</dbReference>
<gene>
    <name evidence="2" type="ORF">SAMN04489726_0849</name>
</gene>
<dbReference type="PRINTS" id="PR00598">
    <property type="entry name" value="HTHMARR"/>
</dbReference>